<dbReference type="AlphaFoldDB" id="A0A087BDI2"/>
<dbReference type="EMBL" id="JGZC01000010">
    <property type="protein sequence ID" value="KFI69082.1"/>
    <property type="molecule type" value="Genomic_DNA"/>
</dbReference>
<name>A0A087BDI2_9BIFI</name>
<evidence type="ECO:0000259" key="3">
    <source>
        <dbReference type="PROSITE" id="PS50977"/>
    </source>
</evidence>
<dbReference type="GO" id="GO:0003677">
    <property type="term" value="F:DNA binding"/>
    <property type="evidence" value="ECO:0007669"/>
    <property type="project" value="UniProtKB-UniRule"/>
</dbReference>
<dbReference type="SUPFAM" id="SSF46689">
    <property type="entry name" value="Homeodomain-like"/>
    <property type="match status" value="1"/>
</dbReference>
<comment type="caution">
    <text evidence="4">The sequence shown here is derived from an EMBL/GenBank/DDBJ whole genome shotgun (WGS) entry which is preliminary data.</text>
</comment>
<dbReference type="PANTHER" id="PTHR43479:SF11">
    <property type="entry name" value="ACREF_ENVCD OPERON REPRESSOR-RELATED"/>
    <property type="match status" value="1"/>
</dbReference>
<organism evidence="4 5">
    <name type="scientific">Bifidobacterium merycicum</name>
    <dbReference type="NCBI Taxonomy" id="78345"/>
    <lineage>
        <taxon>Bacteria</taxon>
        <taxon>Bacillati</taxon>
        <taxon>Actinomycetota</taxon>
        <taxon>Actinomycetes</taxon>
        <taxon>Bifidobacteriales</taxon>
        <taxon>Bifidobacteriaceae</taxon>
        <taxon>Bifidobacterium</taxon>
    </lineage>
</organism>
<dbReference type="RefSeq" id="WP_033522634.1">
    <property type="nucleotide sequence ID" value="NZ_JGZC01000010.1"/>
</dbReference>
<dbReference type="OrthoDB" id="3196926at2"/>
<evidence type="ECO:0000256" key="1">
    <source>
        <dbReference type="ARBA" id="ARBA00023125"/>
    </source>
</evidence>
<sequence>MSSGKTPTPNGKDDARRAAIVRAARDICAEKGFSKVTVSDIANRARMTRSLFYHYFADKSEVADAVLDDVAGSILAQMEEWNANRETGNIDGALNDFVVLTRRMIVDESPFSARLVQDGNAALYIRFLDRVTDRIADLLQQTTARDFEERHDMPIVCVHETFVMLVSGVISLIRSHPDVSNATIKRLIAQTLHLNDYVHFD</sequence>
<dbReference type="PRINTS" id="PR00455">
    <property type="entry name" value="HTHTETR"/>
</dbReference>
<proteinExistence type="predicted"/>
<dbReference type="Proteomes" id="UP000029060">
    <property type="component" value="Unassembled WGS sequence"/>
</dbReference>
<evidence type="ECO:0000313" key="4">
    <source>
        <dbReference type="EMBL" id="KFI69082.1"/>
    </source>
</evidence>
<feature type="domain" description="HTH tetR-type" evidence="3">
    <location>
        <begin position="14"/>
        <end position="74"/>
    </location>
</feature>
<dbReference type="PANTHER" id="PTHR43479">
    <property type="entry name" value="ACREF/ENVCD OPERON REPRESSOR-RELATED"/>
    <property type="match status" value="1"/>
</dbReference>
<keyword evidence="1 2" id="KW-0238">DNA-binding</keyword>
<evidence type="ECO:0000256" key="2">
    <source>
        <dbReference type="PROSITE-ProRule" id="PRU00335"/>
    </source>
</evidence>
<gene>
    <name evidence="4" type="ORF">BMERY_0579</name>
</gene>
<protein>
    <submittedName>
        <fullName evidence="4">Transcriptional regulator, TetR family</fullName>
    </submittedName>
</protein>
<reference evidence="4 5" key="1">
    <citation type="submission" date="2014-03" db="EMBL/GenBank/DDBJ databases">
        <title>Genomics of Bifidobacteria.</title>
        <authorList>
            <person name="Ventura M."/>
            <person name="Milani C."/>
            <person name="Lugli G.A."/>
        </authorList>
    </citation>
    <scope>NUCLEOTIDE SEQUENCE [LARGE SCALE GENOMIC DNA]</scope>
    <source>
        <strain evidence="4 5">LMG 11341</strain>
    </source>
</reference>
<keyword evidence="5" id="KW-1185">Reference proteome</keyword>
<dbReference type="InterPro" id="IPR001647">
    <property type="entry name" value="HTH_TetR"/>
</dbReference>
<dbReference type="Gene3D" id="1.10.357.10">
    <property type="entry name" value="Tetracycline Repressor, domain 2"/>
    <property type="match status" value="1"/>
</dbReference>
<accession>A0A087BDI2</accession>
<dbReference type="InterPro" id="IPR009057">
    <property type="entry name" value="Homeodomain-like_sf"/>
</dbReference>
<dbReference type="STRING" id="78345.BMERY_0579"/>
<dbReference type="PROSITE" id="PS50977">
    <property type="entry name" value="HTH_TETR_2"/>
    <property type="match status" value="1"/>
</dbReference>
<dbReference type="InterPro" id="IPR050624">
    <property type="entry name" value="HTH-type_Tx_Regulator"/>
</dbReference>
<dbReference type="eggNOG" id="COG1309">
    <property type="taxonomic scope" value="Bacteria"/>
</dbReference>
<dbReference type="Pfam" id="PF00440">
    <property type="entry name" value="TetR_N"/>
    <property type="match status" value="1"/>
</dbReference>
<evidence type="ECO:0000313" key="5">
    <source>
        <dbReference type="Proteomes" id="UP000029060"/>
    </source>
</evidence>
<feature type="DNA-binding region" description="H-T-H motif" evidence="2">
    <location>
        <begin position="37"/>
        <end position="56"/>
    </location>
</feature>